<dbReference type="STRING" id="984485.A0A1E4RQP3"/>
<protein>
    <submittedName>
        <fullName evidence="2">Uncharacterized protein</fullName>
    </submittedName>
</protein>
<dbReference type="Proteomes" id="UP000095085">
    <property type="component" value="Unassembled WGS sequence"/>
</dbReference>
<evidence type="ECO:0000313" key="2">
    <source>
        <dbReference type="EMBL" id="ODV69603.1"/>
    </source>
</evidence>
<sequence length="112" mass="12272">VFRYHHVPAKPRGNVGGLMEQSLPMAAMFLKNKLLSWSALFLAIQSYLSEPNNKPDTDEQARQPPLLRVVFALIALVTCYIEFIFPSANPQIKRTAAGKVAETVSSSIAAAT</sequence>
<feature type="non-terminal residue" evidence="2">
    <location>
        <position position="1"/>
    </location>
</feature>
<organism evidence="2 3">
    <name type="scientific">Hyphopichia burtonii NRRL Y-1933</name>
    <dbReference type="NCBI Taxonomy" id="984485"/>
    <lineage>
        <taxon>Eukaryota</taxon>
        <taxon>Fungi</taxon>
        <taxon>Dikarya</taxon>
        <taxon>Ascomycota</taxon>
        <taxon>Saccharomycotina</taxon>
        <taxon>Pichiomycetes</taxon>
        <taxon>Debaryomycetaceae</taxon>
        <taxon>Hyphopichia</taxon>
    </lineage>
</organism>
<dbReference type="PANTHER" id="PTHR28038:SF1">
    <property type="entry name" value="ADL329WP"/>
    <property type="match status" value="1"/>
</dbReference>
<proteinExistence type="predicted"/>
<evidence type="ECO:0000256" key="1">
    <source>
        <dbReference type="SAM" id="Phobius"/>
    </source>
</evidence>
<keyword evidence="1" id="KW-0812">Transmembrane</keyword>
<dbReference type="RefSeq" id="XP_020078670.1">
    <property type="nucleotide sequence ID" value="XM_020224020.1"/>
</dbReference>
<feature type="transmembrane region" description="Helical" evidence="1">
    <location>
        <begin position="68"/>
        <end position="85"/>
    </location>
</feature>
<dbReference type="OrthoDB" id="284718at2759"/>
<dbReference type="AlphaFoldDB" id="A0A1E4RQP3"/>
<keyword evidence="1" id="KW-0472">Membrane</keyword>
<dbReference type="PANTHER" id="PTHR28038">
    <property type="entry name" value="ADL329WP"/>
    <property type="match status" value="1"/>
</dbReference>
<keyword evidence="3" id="KW-1185">Reference proteome</keyword>
<name>A0A1E4RQP3_9ASCO</name>
<dbReference type="EMBL" id="KV454538">
    <property type="protein sequence ID" value="ODV69603.1"/>
    <property type="molecule type" value="Genomic_DNA"/>
</dbReference>
<feature type="non-terminal residue" evidence="2">
    <location>
        <position position="112"/>
    </location>
</feature>
<gene>
    <name evidence="2" type="ORF">HYPBUDRAFT_98777</name>
</gene>
<evidence type="ECO:0000313" key="3">
    <source>
        <dbReference type="Proteomes" id="UP000095085"/>
    </source>
</evidence>
<reference evidence="3" key="1">
    <citation type="submission" date="2016-05" db="EMBL/GenBank/DDBJ databases">
        <title>Comparative genomics of biotechnologically important yeasts.</title>
        <authorList>
            <consortium name="DOE Joint Genome Institute"/>
            <person name="Riley R."/>
            <person name="Haridas S."/>
            <person name="Wolfe K.H."/>
            <person name="Lopes M.R."/>
            <person name="Hittinger C.T."/>
            <person name="Goker M."/>
            <person name="Salamov A."/>
            <person name="Wisecaver J."/>
            <person name="Long T.M."/>
            <person name="Aerts A.L."/>
            <person name="Barry K."/>
            <person name="Choi C."/>
            <person name="Clum A."/>
            <person name="Coughlan A.Y."/>
            <person name="Deshpande S."/>
            <person name="Douglass A.P."/>
            <person name="Hanson S.J."/>
            <person name="Klenk H.-P."/>
            <person name="Labutti K."/>
            <person name="Lapidus A."/>
            <person name="Lindquist E."/>
            <person name="Lipzen A."/>
            <person name="Meier-Kolthoff J.P."/>
            <person name="Ohm R.A."/>
            <person name="Otillar R.P."/>
            <person name="Pangilinan J."/>
            <person name="Peng Y."/>
            <person name="Rokas A."/>
            <person name="Rosa C.A."/>
            <person name="Scheuner C."/>
            <person name="Sibirny A.A."/>
            <person name="Slot J.C."/>
            <person name="Stielow J.B."/>
            <person name="Sun H."/>
            <person name="Kurtzman C.P."/>
            <person name="Blackwell M."/>
            <person name="Grigoriev I.V."/>
            <person name="Jeffries T.W."/>
        </authorList>
    </citation>
    <scope>NUCLEOTIDE SEQUENCE [LARGE SCALE GENOMIC DNA]</scope>
    <source>
        <strain evidence="3">NRRL Y-1933</strain>
    </source>
</reference>
<accession>A0A1E4RQP3</accession>
<dbReference type="GeneID" id="30998569"/>
<keyword evidence="1" id="KW-1133">Transmembrane helix</keyword>